<evidence type="ECO:0000313" key="3">
    <source>
        <dbReference type="Proteomes" id="UP001195914"/>
    </source>
</evidence>
<evidence type="ECO:0008006" key="4">
    <source>
        <dbReference type="Google" id="ProtNLM"/>
    </source>
</evidence>
<sequence>MTQDISDGSDASVLNSLFNKAFAQYWMLLWHNDSYVKFEPFGNEIENAIALWGQYMTPATPETRDSQPVPDPSIYTGRSVHTELERHRKLAVLSKLQDAFQLLILGCDLLDIVSRNDELDDVHTEHLKYLMLPFLTGHVMIEKPDVPNRINILRRCTVYLTEYMHVMSKLKVLRENESTYWEREAEASMTVRRNFKVESASFSLGISRSMKTMFGSSTAVERFFDGLNATPMKDEDGYRSIMMDLMRLLSVEAINMLDMIRTELPMLERRACNSGPSTEASDKAPPVRSHGKPWFIQVDDVAKLDLAMAHLLYKSMVFIPGHKLPEISLEECARIEMEMDVGTIGSKGGDARKRGMRITRESDAIGSSGSDDDSDADPESTVEQAKWDDWKDDHPRGSGNKNRNVG</sequence>
<dbReference type="PANTHER" id="PTHR10933:SF9">
    <property type="entry name" value="IMMUNOGLOBULIN-BINDING PROTEIN 1"/>
    <property type="match status" value="1"/>
</dbReference>
<dbReference type="EMBL" id="JAHBMH010000033">
    <property type="protein sequence ID" value="KAK1937414.1"/>
    <property type="molecule type" value="Genomic_DNA"/>
</dbReference>
<feature type="region of interest" description="Disordered" evidence="1">
    <location>
        <begin position="343"/>
        <end position="406"/>
    </location>
</feature>
<keyword evidence="3" id="KW-1185">Reference proteome</keyword>
<comment type="caution">
    <text evidence="2">The sequence shown here is derived from an EMBL/GenBank/DDBJ whole genome shotgun (WGS) entry which is preliminary data.</text>
</comment>
<reference evidence="2" key="2">
    <citation type="submission" date="2021-05" db="EMBL/GenBank/DDBJ databases">
        <authorList>
            <person name="Pain A."/>
        </authorList>
    </citation>
    <scope>NUCLEOTIDE SEQUENCE</scope>
    <source>
        <strain evidence="2">1802A</strain>
    </source>
</reference>
<feature type="compositionally biased region" description="Basic and acidic residues" evidence="1">
    <location>
        <begin position="385"/>
        <end position="396"/>
    </location>
</feature>
<proteinExistence type="predicted"/>
<dbReference type="AlphaFoldDB" id="A0AAD9GFD3"/>
<accession>A0AAD9GFD3</accession>
<organism evidence="2 3">
    <name type="scientific">Babesia divergens</name>
    <dbReference type="NCBI Taxonomy" id="32595"/>
    <lineage>
        <taxon>Eukaryota</taxon>
        <taxon>Sar</taxon>
        <taxon>Alveolata</taxon>
        <taxon>Apicomplexa</taxon>
        <taxon>Aconoidasida</taxon>
        <taxon>Piroplasmida</taxon>
        <taxon>Babesiidae</taxon>
        <taxon>Babesia</taxon>
    </lineage>
</organism>
<dbReference type="GO" id="GO:0035303">
    <property type="term" value="P:regulation of dephosphorylation"/>
    <property type="evidence" value="ECO:0007669"/>
    <property type="project" value="TreeGrafter"/>
</dbReference>
<dbReference type="InterPro" id="IPR007304">
    <property type="entry name" value="TAP46-like"/>
</dbReference>
<dbReference type="Pfam" id="PF04177">
    <property type="entry name" value="TAP42"/>
    <property type="match status" value="1"/>
</dbReference>
<feature type="compositionally biased region" description="Basic and acidic residues" evidence="1">
    <location>
        <begin position="349"/>
        <end position="363"/>
    </location>
</feature>
<dbReference type="Gene3D" id="1.25.40.540">
    <property type="entry name" value="TAP42-like family"/>
    <property type="match status" value="1"/>
</dbReference>
<evidence type="ECO:0000313" key="2">
    <source>
        <dbReference type="EMBL" id="KAK1937414.1"/>
    </source>
</evidence>
<name>A0AAD9GFD3_BABDI</name>
<reference evidence="2" key="1">
    <citation type="journal article" date="2014" name="Nucleic Acids Res.">
        <title>The evolutionary dynamics of variant antigen genes in Babesia reveal a history of genomic innovation underlying host-parasite interaction.</title>
        <authorList>
            <person name="Jackson A.P."/>
            <person name="Otto T.D."/>
            <person name="Darby A."/>
            <person name="Ramaprasad A."/>
            <person name="Xia D."/>
            <person name="Echaide I.E."/>
            <person name="Farber M."/>
            <person name="Gahlot S."/>
            <person name="Gamble J."/>
            <person name="Gupta D."/>
            <person name="Gupta Y."/>
            <person name="Jackson L."/>
            <person name="Malandrin L."/>
            <person name="Malas T.B."/>
            <person name="Moussa E."/>
            <person name="Nair M."/>
            <person name="Reid A.J."/>
            <person name="Sanders M."/>
            <person name="Sharma J."/>
            <person name="Tracey A."/>
            <person name="Quail M.A."/>
            <person name="Weir W."/>
            <person name="Wastling J.M."/>
            <person name="Hall N."/>
            <person name="Willadsen P."/>
            <person name="Lingelbach K."/>
            <person name="Shiels B."/>
            <person name="Tait A."/>
            <person name="Berriman M."/>
            <person name="Allred D.R."/>
            <person name="Pain A."/>
        </authorList>
    </citation>
    <scope>NUCLEOTIDE SEQUENCE</scope>
    <source>
        <strain evidence="2">1802A</strain>
    </source>
</reference>
<dbReference type="Proteomes" id="UP001195914">
    <property type="component" value="Unassembled WGS sequence"/>
</dbReference>
<dbReference type="GO" id="GO:0009966">
    <property type="term" value="P:regulation of signal transduction"/>
    <property type="evidence" value="ECO:0007669"/>
    <property type="project" value="InterPro"/>
</dbReference>
<gene>
    <name evidence="2" type="ORF">X943_001679</name>
</gene>
<dbReference type="GO" id="GO:0005829">
    <property type="term" value="C:cytosol"/>
    <property type="evidence" value="ECO:0007669"/>
    <property type="project" value="TreeGrafter"/>
</dbReference>
<dbReference type="PANTHER" id="PTHR10933">
    <property type="entry name" value="IMMUNOGLOBULIN-BINDING PROTEIN 1"/>
    <property type="match status" value="1"/>
</dbReference>
<protein>
    <recommendedName>
        <fullName evidence="4">TAP42-like family protein</fullName>
    </recommendedName>
</protein>
<feature type="compositionally biased region" description="Acidic residues" evidence="1">
    <location>
        <begin position="370"/>
        <end position="380"/>
    </location>
</feature>
<evidence type="ECO:0000256" key="1">
    <source>
        <dbReference type="SAM" id="MobiDB-lite"/>
    </source>
</evidence>
<dbReference type="InterPro" id="IPR038511">
    <property type="entry name" value="TAP42/TAP46-like_sf"/>
</dbReference>
<dbReference type="GO" id="GO:0051721">
    <property type="term" value="F:protein phosphatase 2A binding"/>
    <property type="evidence" value="ECO:0007669"/>
    <property type="project" value="TreeGrafter"/>
</dbReference>